<evidence type="ECO:0000256" key="2">
    <source>
        <dbReference type="SAM" id="SignalP"/>
    </source>
</evidence>
<dbReference type="SUPFAM" id="SSF53850">
    <property type="entry name" value="Periplasmic binding protein-like II"/>
    <property type="match status" value="1"/>
</dbReference>
<dbReference type="CDD" id="cd13653">
    <property type="entry name" value="PBP2_phosphate_like_1"/>
    <property type="match status" value="1"/>
</dbReference>
<sequence>MISLSLIILMLLTGCGGAADSQSALSGRLRIVGSTALQPLVSAAASLFERQHPQVHIQVDGGGSRAGLAAVTSRQADIGDSDIYADPAIYPDPNLTDHIVCVIPFAMVVNPDVTVASLTRQQIIDIFSTGRINNWSQVGGPDLPIVPVVRPQTSGTRDTFRKYILGGRDEKGKLLQTDSSVTVRETVAHTPGAIGYLALSVLTPAVRVLAIEGAKPTLANIVAGRYIFWSYEHMYTLGDNNPLLSAFLDFMLSEPVQQEAQRLGYIPIAAMNLNGASTSLTAAHSLVAMTAPEPERAPGPTRKEE</sequence>
<keyword evidence="1 2" id="KW-0732">Signal</keyword>
<dbReference type="PANTHER" id="PTHR30570">
    <property type="entry name" value="PERIPLASMIC PHOSPHATE BINDING COMPONENT OF PHOSPHATE ABC TRANSPORTER"/>
    <property type="match status" value="1"/>
</dbReference>
<feature type="chain" id="PRO_5019761660" evidence="2">
    <location>
        <begin position="19"/>
        <end position="305"/>
    </location>
</feature>
<dbReference type="PANTHER" id="PTHR30570:SF4">
    <property type="entry name" value="PHOSPHATE-BINDING PROTEIN PSTS 1"/>
    <property type="match status" value="1"/>
</dbReference>
<dbReference type="InterPro" id="IPR050811">
    <property type="entry name" value="Phosphate_ABC_transporter"/>
</dbReference>
<name>A0A455T1L5_9CHLR</name>
<dbReference type="AlphaFoldDB" id="A0A455T1L5"/>
<dbReference type="Gene3D" id="3.40.190.10">
    <property type="entry name" value="Periplasmic binding protein-like II"/>
    <property type="match status" value="2"/>
</dbReference>
<protein>
    <submittedName>
        <fullName evidence="4">Phosphate-binding protein</fullName>
    </submittedName>
</protein>
<evidence type="ECO:0000313" key="4">
    <source>
        <dbReference type="EMBL" id="BBH93810.1"/>
    </source>
</evidence>
<feature type="signal peptide" evidence="2">
    <location>
        <begin position="1"/>
        <end position="18"/>
    </location>
</feature>
<proteinExistence type="predicted"/>
<accession>A0A455T1L5</accession>
<gene>
    <name evidence="4" type="ORF">KTA_20090</name>
</gene>
<dbReference type="InterPro" id="IPR024370">
    <property type="entry name" value="PBP_domain"/>
</dbReference>
<reference evidence="4" key="1">
    <citation type="submission" date="2018-12" db="EMBL/GenBank/DDBJ databases">
        <title>Novel natural products biosynthetic potential of the class Ktedonobacteria.</title>
        <authorList>
            <person name="Zheng Y."/>
            <person name="Saitou A."/>
            <person name="Wang C.M."/>
            <person name="Toyoda A."/>
            <person name="Minakuchi Y."/>
            <person name="Sekiguchi Y."/>
            <person name="Ueda K."/>
            <person name="Takano H."/>
            <person name="Sakai Y."/>
            <person name="Yokota A."/>
            <person name="Yabe S."/>
        </authorList>
    </citation>
    <scope>NUCLEOTIDE SEQUENCE</scope>
    <source>
        <strain evidence="4">A3-2</strain>
    </source>
</reference>
<evidence type="ECO:0000259" key="3">
    <source>
        <dbReference type="Pfam" id="PF12849"/>
    </source>
</evidence>
<organism evidence="4">
    <name type="scientific">Thermogemmatispora argillosa</name>
    <dbReference type="NCBI Taxonomy" id="2045280"/>
    <lineage>
        <taxon>Bacteria</taxon>
        <taxon>Bacillati</taxon>
        <taxon>Chloroflexota</taxon>
        <taxon>Ktedonobacteria</taxon>
        <taxon>Thermogemmatisporales</taxon>
        <taxon>Thermogemmatisporaceae</taxon>
        <taxon>Thermogemmatispora</taxon>
    </lineage>
</organism>
<dbReference type="Pfam" id="PF12849">
    <property type="entry name" value="PBP_like_2"/>
    <property type="match status" value="1"/>
</dbReference>
<evidence type="ECO:0000256" key="1">
    <source>
        <dbReference type="ARBA" id="ARBA00022729"/>
    </source>
</evidence>
<dbReference type="EMBL" id="AP019377">
    <property type="protein sequence ID" value="BBH93810.1"/>
    <property type="molecule type" value="Genomic_DNA"/>
</dbReference>
<feature type="domain" description="PBP" evidence="3">
    <location>
        <begin position="20"/>
        <end position="254"/>
    </location>
</feature>